<evidence type="ECO:0000313" key="5">
    <source>
        <dbReference type="Proteomes" id="UP001281447"/>
    </source>
</evidence>
<dbReference type="InterPro" id="IPR045018">
    <property type="entry name" value="Azg-like"/>
</dbReference>
<comment type="caution">
    <text evidence="4">The sequence shown here is derived from an EMBL/GenBank/DDBJ whole genome shotgun (WGS) entry which is preliminary data.</text>
</comment>
<reference evidence="4 5" key="1">
    <citation type="submission" date="2023-10" db="EMBL/GenBank/DDBJ databases">
        <title>Virgibacillus halophilus 5B73C genome.</title>
        <authorList>
            <person name="Miliotis G."/>
            <person name="Sengupta P."/>
            <person name="Hameed A."/>
            <person name="Chuvochina M."/>
            <person name="Mcdonagh F."/>
            <person name="Simpson A.C."/>
            <person name="Singh N.K."/>
            <person name="Rekha P.D."/>
            <person name="Raman K."/>
            <person name="Hugenholtz P."/>
            <person name="Venkateswaran K."/>
        </authorList>
    </citation>
    <scope>NUCLEOTIDE SEQUENCE [LARGE SCALE GENOMIC DNA]</scope>
    <source>
        <strain evidence="4 5">5B73C</strain>
    </source>
</reference>
<evidence type="ECO:0000256" key="3">
    <source>
        <dbReference type="SAM" id="Phobius"/>
    </source>
</evidence>
<dbReference type="EMBL" id="JAWDIP010000003">
    <property type="protein sequence ID" value="MDY0395082.1"/>
    <property type="molecule type" value="Genomic_DNA"/>
</dbReference>
<evidence type="ECO:0000256" key="1">
    <source>
        <dbReference type="ARBA" id="ARBA00004127"/>
    </source>
</evidence>
<evidence type="ECO:0000313" key="4">
    <source>
        <dbReference type="EMBL" id="MDY0395082.1"/>
    </source>
</evidence>
<evidence type="ECO:0008006" key="6">
    <source>
        <dbReference type="Google" id="ProtNLM"/>
    </source>
</evidence>
<gene>
    <name evidence="4" type="ORF">RWE15_12460</name>
</gene>
<organism evidence="4 5">
    <name type="scientific">Tigheibacillus halophilus</name>
    <dbReference type="NCBI Taxonomy" id="361280"/>
    <lineage>
        <taxon>Bacteria</taxon>
        <taxon>Bacillati</taxon>
        <taxon>Bacillota</taxon>
        <taxon>Bacilli</taxon>
        <taxon>Bacillales</taxon>
        <taxon>Bacillaceae</taxon>
        <taxon>Tigheibacillus</taxon>
    </lineage>
</organism>
<keyword evidence="3" id="KW-0472">Membrane</keyword>
<feature type="transmembrane region" description="Helical" evidence="3">
    <location>
        <begin position="47"/>
        <end position="76"/>
    </location>
</feature>
<name>A0ABU5C6X5_9BACI</name>
<keyword evidence="5" id="KW-1185">Reference proteome</keyword>
<protein>
    <recommendedName>
        <fullName evidence="6">MFS transporter, AGZA family, xanthine/uracil permease</fullName>
    </recommendedName>
</protein>
<proteinExistence type="predicted"/>
<keyword evidence="3" id="KW-1133">Transmembrane helix</keyword>
<dbReference type="PANTHER" id="PTHR43337">
    <property type="entry name" value="XANTHINE/URACIL PERMEASE C887.17-RELATED"/>
    <property type="match status" value="1"/>
</dbReference>
<keyword evidence="3" id="KW-0812">Transmembrane</keyword>
<evidence type="ECO:0000256" key="2">
    <source>
        <dbReference type="ARBA" id="ARBA00022448"/>
    </source>
</evidence>
<dbReference type="PANTHER" id="PTHR43337:SF1">
    <property type="entry name" value="XANTHINE_URACIL PERMEASE C887.17-RELATED"/>
    <property type="match status" value="1"/>
</dbReference>
<accession>A0ABU5C6X5</accession>
<sequence length="105" mass="11462">MFLLTLFITPLIMIIPTEATAPALILVGLTMLSSVRNINFEDVTESLPAFMTIVMTIFTFNFGTGIAAGIITYVVVKALSGRHKEVHPGMYILVIPLIAYFISLA</sequence>
<dbReference type="Proteomes" id="UP001281447">
    <property type="component" value="Unassembled WGS sequence"/>
</dbReference>
<keyword evidence="2" id="KW-0813">Transport</keyword>
<comment type="subcellular location">
    <subcellularLocation>
        <location evidence="1">Endomembrane system</location>
        <topology evidence="1">Multi-pass membrane protein</topology>
    </subcellularLocation>
</comment>
<feature type="transmembrane region" description="Helical" evidence="3">
    <location>
        <begin position="88"/>
        <end position="104"/>
    </location>
</feature>